<keyword evidence="2" id="KW-1133">Transmembrane helix</keyword>
<feature type="region of interest" description="Disordered" evidence="1">
    <location>
        <begin position="51"/>
        <end position="87"/>
    </location>
</feature>
<gene>
    <name evidence="3" type="ORF">LEMA_P076400.1</name>
</gene>
<keyword evidence="2" id="KW-0472">Membrane</keyword>
<keyword evidence="4" id="KW-1185">Reference proteome</keyword>
<evidence type="ECO:0000256" key="2">
    <source>
        <dbReference type="SAM" id="Phobius"/>
    </source>
</evidence>
<feature type="region of interest" description="Disordered" evidence="1">
    <location>
        <begin position="137"/>
        <end position="207"/>
    </location>
</feature>
<feature type="transmembrane region" description="Helical" evidence="2">
    <location>
        <begin position="12"/>
        <end position="35"/>
    </location>
</feature>
<dbReference type="Proteomes" id="UP000002668">
    <property type="component" value="Genome"/>
</dbReference>
<proteinExistence type="predicted"/>
<dbReference type="InParanoid" id="E5A8V6"/>
<keyword evidence="2" id="KW-0812">Transmembrane</keyword>
<dbReference type="EMBL" id="FP929137">
    <property type="protein sequence ID" value="CBY00051.1"/>
    <property type="molecule type" value="Genomic_DNA"/>
</dbReference>
<reference evidence="4" key="1">
    <citation type="journal article" date="2011" name="Nat. Commun.">
        <title>Effector diversification within compartments of the Leptosphaeria maculans genome affected by Repeat-Induced Point mutations.</title>
        <authorList>
            <person name="Rouxel T."/>
            <person name="Grandaubert J."/>
            <person name="Hane J.K."/>
            <person name="Hoede C."/>
            <person name="van de Wouw A.P."/>
            <person name="Couloux A."/>
            <person name="Dominguez V."/>
            <person name="Anthouard V."/>
            <person name="Bally P."/>
            <person name="Bourras S."/>
            <person name="Cozijnsen A.J."/>
            <person name="Ciuffetti L.M."/>
            <person name="Degrave A."/>
            <person name="Dilmaghani A."/>
            <person name="Duret L."/>
            <person name="Fudal I."/>
            <person name="Goodwin S.B."/>
            <person name="Gout L."/>
            <person name="Glaser N."/>
            <person name="Linglin J."/>
            <person name="Kema G.H.J."/>
            <person name="Lapalu N."/>
            <person name="Lawrence C.B."/>
            <person name="May K."/>
            <person name="Meyer M."/>
            <person name="Ollivier B."/>
            <person name="Poulain J."/>
            <person name="Schoch C.L."/>
            <person name="Simon A."/>
            <person name="Spatafora J.W."/>
            <person name="Stachowiak A."/>
            <person name="Turgeon B.G."/>
            <person name="Tyler B.M."/>
            <person name="Vincent D."/>
            <person name="Weissenbach J."/>
            <person name="Amselem J."/>
            <person name="Quesneville H."/>
            <person name="Oliver R.P."/>
            <person name="Wincker P."/>
            <person name="Balesdent M.-H."/>
            <person name="Howlett B.J."/>
        </authorList>
    </citation>
    <scope>NUCLEOTIDE SEQUENCE [LARGE SCALE GENOMIC DNA]</scope>
    <source>
        <strain evidence="4">JN3 / isolate v23.1.3 / race Av1-4-5-6-7-8</strain>
    </source>
</reference>
<dbReference type="VEuPathDB" id="FungiDB:LEMA_P076400.1"/>
<evidence type="ECO:0000313" key="3">
    <source>
        <dbReference type="EMBL" id="CBY00051.1"/>
    </source>
</evidence>
<feature type="compositionally biased region" description="Polar residues" evidence="1">
    <location>
        <begin position="75"/>
        <end position="87"/>
    </location>
</feature>
<accession>E5A8V6</accession>
<feature type="region of interest" description="Disordered" evidence="1">
    <location>
        <begin position="100"/>
        <end position="121"/>
    </location>
</feature>
<dbReference type="GeneID" id="13292970"/>
<dbReference type="AlphaFoldDB" id="E5A8V6"/>
<sequence>MSTSMGALPTMVVAAIAVGGIFGLCGLVVVIAVLLDWPNRKQRRQNKGIMEELREERQAGNVDVEKGKADVTEAEVSSTKPPTYYSSVRTTGTTSLQGHYEHPVVANNPPRTRDITPVHPTPTTTIFVMQIGTRISRQRDSDTSLLRTPWSNPHWSVDSGRGRPNPSRIQHSREKSFVSQGDAELNESSPVGGSIREEPHEGSGHGT</sequence>
<feature type="compositionally biased region" description="Basic and acidic residues" evidence="1">
    <location>
        <begin position="51"/>
        <end position="71"/>
    </location>
</feature>
<dbReference type="HOGENOM" id="CLU_1326595_0_0_1"/>
<protein>
    <submittedName>
        <fullName evidence="3">Predicted protein</fullName>
    </submittedName>
</protein>
<feature type="compositionally biased region" description="Basic and acidic residues" evidence="1">
    <location>
        <begin position="195"/>
        <end position="207"/>
    </location>
</feature>
<evidence type="ECO:0000256" key="1">
    <source>
        <dbReference type="SAM" id="MobiDB-lite"/>
    </source>
</evidence>
<evidence type="ECO:0000313" key="4">
    <source>
        <dbReference type="Proteomes" id="UP000002668"/>
    </source>
</evidence>
<name>E5A8V6_LEPMJ</name>
<feature type="compositionally biased region" description="Polar residues" evidence="1">
    <location>
        <begin position="143"/>
        <end position="154"/>
    </location>
</feature>
<organism evidence="4">
    <name type="scientific">Leptosphaeria maculans (strain JN3 / isolate v23.1.3 / race Av1-4-5-6-7-8)</name>
    <name type="common">Blackleg fungus</name>
    <name type="synonym">Phoma lingam</name>
    <dbReference type="NCBI Taxonomy" id="985895"/>
    <lineage>
        <taxon>Eukaryota</taxon>
        <taxon>Fungi</taxon>
        <taxon>Dikarya</taxon>
        <taxon>Ascomycota</taxon>
        <taxon>Pezizomycotina</taxon>
        <taxon>Dothideomycetes</taxon>
        <taxon>Pleosporomycetidae</taxon>
        <taxon>Pleosporales</taxon>
        <taxon>Pleosporineae</taxon>
        <taxon>Leptosphaeriaceae</taxon>
        <taxon>Plenodomus</taxon>
        <taxon>Plenodomus lingam/Leptosphaeria maculans species complex</taxon>
    </lineage>
</organism>